<name>A0AAF0J1G3_9BASI</name>
<evidence type="ECO:0000313" key="1">
    <source>
        <dbReference type="EMBL" id="WFD20995.1"/>
    </source>
</evidence>
<organism evidence="1 2">
    <name type="scientific">Malassezia caprae</name>
    <dbReference type="NCBI Taxonomy" id="1381934"/>
    <lineage>
        <taxon>Eukaryota</taxon>
        <taxon>Fungi</taxon>
        <taxon>Dikarya</taxon>
        <taxon>Basidiomycota</taxon>
        <taxon>Ustilaginomycotina</taxon>
        <taxon>Malasseziomycetes</taxon>
        <taxon>Malasseziales</taxon>
        <taxon>Malasseziaceae</taxon>
        <taxon>Malassezia</taxon>
    </lineage>
</organism>
<keyword evidence="2" id="KW-1185">Reference proteome</keyword>
<accession>A0AAF0J1G3</accession>
<dbReference type="AlphaFoldDB" id="A0AAF0J1G3"/>
<evidence type="ECO:0000313" key="2">
    <source>
        <dbReference type="Proteomes" id="UP001220961"/>
    </source>
</evidence>
<dbReference type="EMBL" id="CP119914">
    <property type="protein sequence ID" value="WFD20995.1"/>
    <property type="molecule type" value="Genomic_DNA"/>
</dbReference>
<reference evidence="1" key="1">
    <citation type="submission" date="2023-03" db="EMBL/GenBank/DDBJ databases">
        <title>Mating type loci evolution in Malassezia.</title>
        <authorList>
            <person name="Coelho M.A."/>
        </authorList>
    </citation>
    <scope>NUCLEOTIDE SEQUENCE</scope>
    <source>
        <strain evidence="1">CBS 10434</strain>
    </source>
</reference>
<gene>
    <name evidence="1" type="ORF">MCAP1_003250</name>
</gene>
<dbReference type="Proteomes" id="UP001220961">
    <property type="component" value="Chromosome 7"/>
</dbReference>
<proteinExistence type="predicted"/>
<protein>
    <submittedName>
        <fullName evidence="1">Uncharacterized protein</fullName>
    </submittedName>
</protein>
<sequence length="342" mass="38092">MRRRTAPGGASAPAPAVRGMPTELVQRVLLCSIEMDQVAVPRVLCLSRAWHQALAPYVYTRVQLGSSDTLARFAELVQRRPEAARAVRRLWIGPRHARSDLLALLSLPAPGDSDYVQQRREQVYVQTRAVLRACRRLDDVALSGSLVAADLVHSYGTACQPRRLTSINPHSFISGFDAPIFRRVHTLALCDVNLSVSEARAIRQMPALQTFYLTTPKDYGDPAKDAAMVRGAITSDDALDRFERLGLDDRLPLRVCLRGPSARAQRMAESLAAQLDDVLVQIDYEALPPTFSDEWDALRDRLFHAVDEEEACDPSEALAFLEQEWRVSIPMRSLWGPAATPR</sequence>